<evidence type="ECO:0000313" key="2">
    <source>
        <dbReference type="Proteomes" id="UP000000458"/>
    </source>
</evidence>
<dbReference type="KEGG" id="vg:13993615"/>
<dbReference type="EMBL" id="JN882284">
    <property type="protein sequence ID" value="AFC21182.1"/>
    <property type="molecule type" value="Genomic_DNA"/>
</dbReference>
<sequence length="136" mass="14322">MGLREWCNAKRRQMEEKVVKSNVITINGNTVINGNIVGGNMNITSDGDNIFINGELVQTTKEKNITIVIHGNTGDIHTVSGGVNVYGTVAGNIKTTSGDVHVENGALGDVTTVSGDVRAATIEGNVKTVSGDISRR</sequence>
<dbReference type="OrthoDB" id="25769at10239"/>
<organism evidence="1 2">
    <name type="scientific">Cronobacter phage vB_CsaM_GAP31</name>
    <dbReference type="NCBI Taxonomy" id="1141135"/>
    <lineage>
        <taxon>Viruses</taxon>
        <taxon>Duplodnaviria</taxon>
        <taxon>Heunggongvirae</taxon>
        <taxon>Uroviricota</taxon>
        <taxon>Caudoviricetes</taxon>
        <taxon>Vequintavirinae</taxon>
        <taxon>Seunavirus</taxon>
        <taxon>Seunavirus GAP31</taxon>
    </lineage>
</organism>
<accession>K4F6F9</accession>
<evidence type="ECO:0000313" key="1">
    <source>
        <dbReference type="EMBL" id="AFC21182.1"/>
    </source>
</evidence>
<name>K4F6F9_9CAUD</name>
<reference evidence="1 2" key="1">
    <citation type="journal article" date="2012" name="J. Virol.">
        <title>Genome Sequence of Cronobacter sakazakii Myovirus vB_CsaM_GAP31.</title>
        <authorList>
            <person name="Abbasifar R."/>
            <person name="Kropinski A.M."/>
            <person name="Sabour P.M."/>
            <person name="Ackermann H.W."/>
            <person name="Alanis Villa A."/>
            <person name="Abbasifar A."/>
            <person name="Griffiths M.W."/>
        </authorList>
    </citation>
    <scope>NUCLEOTIDE SEQUENCE [LARGE SCALE GENOMIC DNA]</scope>
</reference>
<gene>
    <name evidence="1" type="ORF">GAP31_004</name>
</gene>
<keyword evidence="2" id="KW-1185">Reference proteome</keyword>
<proteinExistence type="predicted"/>
<dbReference type="Proteomes" id="UP000000458">
    <property type="component" value="Segment"/>
</dbReference>
<dbReference type="GeneID" id="13993615"/>
<dbReference type="RefSeq" id="YP_006986837.1">
    <property type="nucleotide sequence ID" value="NC_019400.1"/>
</dbReference>
<protein>
    <submittedName>
        <fullName evidence="1">Uncharacterized protein</fullName>
    </submittedName>
</protein>